<keyword evidence="3" id="KW-1185">Reference proteome</keyword>
<dbReference type="PANTHER" id="PTHR31896:SF75">
    <property type="entry name" value="HXXXD-TYPE ACYL-TRANSFERASE FAMILY PROTEIN"/>
    <property type="match status" value="1"/>
</dbReference>
<name>A0ABR2DB17_9ROSI</name>
<dbReference type="Pfam" id="PF02458">
    <property type="entry name" value="Transferase"/>
    <property type="match status" value="1"/>
</dbReference>
<comment type="caution">
    <text evidence="2">The sequence shown here is derived from an EMBL/GenBank/DDBJ whole genome shotgun (WGS) entry which is preliminary data.</text>
</comment>
<evidence type="ECO:0000313" key="3">
    <source>
        <dbReference type="Proteomes" id="UP001472677"/>
    </source>
</evidence>
<dbReference type="PANTHER" id="PTHR31896">
    <property type="entry name" value="FAMILY REGULATORY PROTEIN, PUTATIVE (AFU_ORTHOLOGUE AFUA_3G14730)-RELATED"/>
    <property type="match status" value="1"/>
</dbReference>
<sequence>MAAVRLISTSTVCAENYKASDGRIELNSWDIRHLQIGYIQKGLVFAMPMQDKDTLIRHLKTSLSTALHHFPLLAGRLATTQHEDDDTVSFFVDCNDAGALFIHAAADGVTVSDIIKPVYVPSVVHSCFPLNGLHNYKGITNPLLGVQVTDLVDGIFIGCSINHVAADGTSFWHFLNSWSEISKGSINLSKPPVFQRWFADGMDIPIRIPRSCIDVNQCKDDFVQRPTLERIFHFSKETIAELKAKANTEISTDKISSLQALLSHIWRSVIRNRSFEPNEETKYRIVVGARQRCRELPDNYFGNAILGTFVAMKAKELMEQGIGNPAWRLNRKIAAITGESLKKFLESWPGSPDFITLHGGDALITSSSPRFDMYGTDFGWGKPVAVRSGSSNKFDGVLTLFCGAEAGSVDVEVCLFPETLEAIANDQEFMDTVTN</sequence>
<evidence type="ECO:0000313" key="2">
    <source>
        <dbReference type="EMBL" id="KAK8534088.1"/>
    </source>
</evidence>
<dbReference type="EMBL" id="JBBPBM010000032">
    <property type="protein sequence ID" value="KAK8534088.1"/>
    <property type="molecule type" value="Genomic_DNA"/>
</dbReference>
<dbReference type="InterPro" id="IPR051283">
    <property type="entry name" value="Sec_Metabolite_Acyltrans"/>
</dbReference>
<dbReference type="Proteomes" id="UP001472677">
    <property type="component" value="Unassembled WGS sequence"/>
</dbReference>
<accession>A0ABR2DB17</accession>
<proteinExistence type="predicted"/>
<gene>
    <name evidence="2" type="ORF">V6N12_047485</name>
</gene>
<organism evidence="2 3">
    <name type="scientific">Hibiscus sabdariffa</name>
    <name type="common">roselle</name>
    <dbReference type="NCBI Taxonomy" id="183260"/>
    <lineage>
        <taxon>Eukaryota</taxon>
        <taxon>Viridiplantae</taxon>
        <taxon>Streptophyta</taxon>
        <taxon>Embryophyta</taxon>
        <taxon>Tracheophyta</taxon>
        <taxon>Spermatophyta</taxon>
        <taxon>Magnoliopsida</taxon>
        <taxon>eudicotyledons</taxon>
        <taxon>Gunneridae</taxon>
        <taxon>Pentapetalae</taxon>
        <taxon>rosids</taxon>
        <taxon>malvids</taxon>
        <taxon>Malvales</taxon>
        <taxon>Malvaceae</taxon>
        <taxon>Malvoideae</taxon>
        <taxon>Hibiscus</taxon>
    </lineage>
</organism>
<evidence type="ECO:0000256" key="1">
    <source>
        <dbReference type="ARBA" id="ARBA00022679"/>
    </source>
</evidence>
<dbReference type="InterPro" id="IPR023213">
    <property type="entry name" value="CAT-like_dom_sf"/>
</dbReference>
<evidence type="ECO:0008006" key="4">
    <source>
        <dbReference type="Google" id="ProtNLM"/>
    </source>
</evidence>
<dbReference type="Gene3D" id="3.30.559.10">
    <property type="entry name" value="Chloramphenicol acetyltransferase-like domain"/>
    <property type="match status" value="2"/>
</dbReference>
<protein>
    <recommendedName>
        <fullName evidence="4">HXXXD-type acyl-transferase family protein</fullName>
    </recommendedName>
</protein>
<reference evidence="2 3" key="1">
    <citation type="journal article" date="2024" name="G3 (Bethesda)">
        <title>Genome assembly of Hibiscus sabdariffa L. provides insights into metabolisms of medicinal natural products.</title>
        <authorList>
            <person name="Kim T."/>
        </authorList>
    </citation>
    <scope>NUCLEOTIDE SEQUENCE [LARGE SCALE GENOMIC DNA]</scope>
    <source>
        <strain evidence="2">TK-2024</strain>
        <tissue evidence="2">Old leaves</tissue>
    </source>
</reference>
<keyword evidence="1" id="KW-0808">Transferase</keyword>